<evidence type="ECO:0000313" key="1">
    <source>
        <dbReference type="EMBL" id="CAJ0581668.1"/>
    </source>
</evidence>
<evidence type="ECO:0000313" key="2">
    <source>
        <dbReference type="Proteomes" id="UP001177023"/>
    </source>
</evidence>
<dbReference type="EMBL" id="CATQJA010002663">
    <property type="protein sequence ID" value="CAJ0581668.1"/>
    <property type="molecule type" value="Genomic_DNA"/>
</dbReference>
<accession>A0AA36D5V8</accession>
<evidence type="ECO:0008006" key="3">
    <source>
        <dbReference type="Google" id="ProtNLM"/>
    </source>
</evidence>
<dbReference type="InterPro" id="IPR042241">
    <property type="entry name" value="GCP_C_sf"/>
</dbReference>
<dbReference type="AlphaFoldDB" id="A0AA36D5V8"/>
<protein>
    <recommendedName>
        <fullName evidence="3">Gamma-tubulin complex component</fullName>
    </recommendedName>
</protein>
<sequence length="635" mass="73010">MVAMPQPNAETAGMAEWEQVRHNELALRAQKQPSFAHRLFAAPFATRTDLNSSFQDLSPLSLEEQEKRILVVVAHIIYGWSSQDVHIWSEDGSYRIDHNITWDPKLRSHFETFERSLLYIYAIYQRTHEALSNPSGPRFPFIFAQGVQLFISKYVKPLVTEKRTLLDVSCEMARQASSLKVCAELSGILNQSTIFQPGCISTKLMDALEAQLRVAVSPQLREILDYILYKMREQWALCSLAWVTHGQLLEDPHFEFMIWPIAKMKQLNSMSLMKTAVKSPRDYQVVNDKFIGIRAMCPKAFEKEYQAILSAEKYVRLITAAGVRATPYSMHLDEKDLHDSSKTARVIRNICRGRSEQLLKHIHEKFDLGAAYAVVNAVFLSTEFDLSGLLIKVCGDQLYRPAEEVSLRQLNNRMTRIFEPYSVDHSGVFSQMRLEFASISFFEKMGVEFDGPQNPTVSTTVQLSWTPSTLLREIWNTEVVHNLMLVQRYLFVLSALMFRIDDRLLEVARRSRTTDRLPRSVGNWQQYRLNGMHQFLVKIISWTQDVINQEALHVQEKLGKTASVEDMCELLMEKLIAPIFARTHLCNVGMVTQVHQACVAIHNFLEDKDADILQVAFDAFLEARDVLVIHMEENR</sequence>
<dbReference type="Proteomes" id="UP001177023">
    <property type="component" value="Unassembled WGS sequence"/>
</dbReference>
<gene>
    <name evidence="1" type="ORF">MSPICULIGERA_LOCUS19823</name>
</gene>
<dbReference type="Gene3D" id="1.20.120.1900">
    <property type="entry name" value="Gamma-tubulin complex, C-terminal domain"/>
    <property type="match status" value="1"/>
</dbReference>
<reference evidence="1" key="1">
    <citation type="submission" date="2023-06" db="EMBL/GenBank/DDBJ databases">
        <authorList>
            <person name="Delattre M."/>
        </authorList>
    </citation>
    <scope>NUCLEOTIDE SEQUENCE</scope>
    <source>
        <strain evidence="1">AF72</strain>
    </source>
</reference>
<keyword evidence="2" id="KW-1185">Reference proteome</keyword>
<proteinExistence type="predicted"/>
<feature type="non-terminal residue" evidence="1">
    <location>
        <position position="1"/>
    </location>
</feature>
<organism evidence="1 2">
    <name type="scientific">Mesorhabditis spiculigera</name>
    <dbReference type="NCBI Taxonomy" id="96644"/>
    <lineage>
        <taxon>Eukaryota</taxon>
        <taxon>Metazoa</taxon>
        <taxon>Ecdysozoa</taxon>
        <taxon>Nematoda</taxon>
        <taxon>Chromadorea</taxon>
        <taxon>Rhabditida</taxon>
        <taxon>Rhabditina</taxon>
        <taxon>Rhabditomorpha</taxon>
        <taxon>Rhabditoidea</taxon>
        <taxon>Rhabditidae</taxon>
        <taxon>Mesorhabditinae</taxon>
        <taxon>Mesorhabditis</taxon>
    </lineage>
</organism>
<comment type="caution">
    <text evidence="1">The sequence shown here is derived from an EMBL/GenBank/DDBJ whole genome shotgun (WGS) entry which is preliminary data.</text>
</comment>
<name>A0AA36D5V8_9BILA</name>